<evidence type="ECO:0000256" key="1">
    <source>
        <dbReference type="SAM" id="MobiDB-lite"/>
    </source>
</evidence>
<sequence length="145" mass="16713">FMPISHSSTISMEMMPLLYAYMIERSINFGKIILKEIHDFARKKARSAYFPSLIALLWLRAQVRSKENLKGCYVQGYITRHDLEKLVENVELLNQVEPDGLNELESDKSSTKSKPKANSINAIEEAEIGEEPKNLNRGWNQMLRN</sequence>
<dbReference type="AlphaFoldDB" id="A0A9D3W282"/>
<name>A0A9D3W282_9ROSI</name>
<proteinExistence type="predicted"/>
<keyword evidence="3" id="KW-1185">Reference proteome</keyword>
<comment type="caution">
    <text evidence="2">The sequence shown here is derived from an EMBL/GenBank/DDBJ whole genome shotgun (WGS) entry which is preliminary data.</text>
</comment>
<organism evidence="2 3">
    <name type="scientific">Gossypium stocksii</name>
    <dbReference type="NCBI Taxonomy" id="47602"/>
    <lineage>
        <taxon>Eukaryota</taxon>
        <taxon>Viridiplantae</taxon>
        <taxon>Streptophyta</taxon>
        <taxon>Embryophyta</taxon>
        <taxon>Tracheophyta</taxon>
        <taxon>Spermatophyta</taxon>
        <taxon>Magnoliopsida</taxon>
        <taxon>eudicotyledons</taxon>
        <taxon>Gunneridae</taxon>
        <taxon>Pentapetalae</taxon>
        <taxon>rosids</taxon>
        <taxon>malvids</taxon>
        <taxon>Malvales</taxon>
        <taxon>Malvaceae</taxon>
        <taxon>Malvoideae</taxon>
        <taxon>Gossypium</taxon>
    </lineage>
</organism>
<dbReference type="EMBL" id="JAIQCV010000004">
    <property type="protein sequence ID" value="KAH1107554.1"/>
    <property type="molecule type" value="Genomic_DNA"/>
</dbReference>
<evidence type="ECO:0000313" key="3">
    <source>
        <dbReference type="Proteomes" id="UP000828251"/>
    </source>
</evidence>
<gene>
    <name evidence="2" type="ORF">J1N35_011322</name>
</gene>
<feature type="non-terminal residue" evidence="2">
    <location>
        <position position="1"/>
    </location>
</feature>
<protein>
    <submittedName>
        <fullName evidence="2">Uncharacterized protein</fullName>
    </submittedName>
</protein>
<evidence type="ECO:0000313" key="2">
    <source>
        <dbReference type="EMBL" id="KAH1107554.1"/>
    </source>
</evidence>
<accession>A0A9D3W282</accession>
<feature type="region of interest" description="Disordered" evidence="1">
    <location>
        <begin position="101"/>
        <end position="124"/>
    </location>
</feature>
<reference evidence="2 3" key="1">
    <citation type="journal article" date="2021" name="Plant Biotechnol. J.">
        <title>Multi-omics assisted identification of the key and species-specific regulatory components of drought-tolerant mechanisms in Gossypium stocksii.</title>
        <authorList>
            <person name="Yu D."/>
            <person name="Ke L."/>
            <person name="Zhang D."/>
            <person name="Wu Y."/>
            <person name="Sun Y."/>
            <person name="Mei J."/>
            <person name="Sun J."/>
            <person name="Sun Y."/>
        </authorList>
    </citation>
    <scope>NUCLEOTIDE SEQUENCE [LARGE SCALE GENOMIC DNA]</scope>
    <source>
        <strain evidence="3">cv. E1</strain>
        <tissue evidence="2">Leaf</tissue>
    </source>
</reference>
<dbReference type="Proteomes" id="UP000828251">
    <property type="component" value="Unassembled WGS sequence"/>
</dbReference>